<organism evidence="3 4">
    <name type="scientific">Drouetiella hepatica Uher 2000/2452</name>
    <dbReference type="NCBI Taxonomy" id="904376"/>
    <lineage>
        <taxon>Bacteria</taxon>
        <taxon>Bacillati</taxon>
        <taxon>Cyanobacteriota</taxon>
        <taxon>Cyanophyceae</taxon>
        <taxon>Oculatellales</taxon>
        <taxon>Oculatellaceae</taxon>
        <taxon>Drouetiella</taxon>
    </lineage>
</organism>
<dbReference type="Proteomes" id="UP000757435">
    <property type="component" value="Unassembled WGS sequence"/>
</dbReference>
<evidence type="ECO:0000313" key="3">
    <source>
        <dbReference type="EMBL" id="MBW4660266.1"/>
    </source>
</evidence>
<reference evidence="3" key="2">
    <citation type="journal article" date="2022" name="Microbiol. Resour. Announc.">
        <title>Metagenome Sequencing to Explore Phylogenomics of Terrestrial Cyanobacteria.</title>
        <authorList>
            <person name="Ward R.D."/>
            <person name="Stajich J.E."/>
            <person name="Johansen J.R."/>
            <person name="Huntemann M."/>
            <person name="Clum A."/>
            <person name="Foster B."/>
            <person name="Foster B."/>
            <person name="Roux S."/>
            <person name="Palaniappan K."/>
            <person name="Varghese N."/>
            <person name="Mukherjee S."/>
            <person name="Reddy T.B.K."/>
            <person name="Daum C."/>
            <person name="Copeland A."/>
            <person name="Chen I.A."/>
            <person name="Ivanova N.N."/>
            <person name="Kyrpides N.C."/>
            <person name="Shapiro N."/>
            <person name="Eloe-Fadrosh E.A."/>
            <person name="Pietrasiak N."/>
        </authorList>
    </citation>
    <scope>NUCLEOTIDE SEQUENCE</scope>
    <source>
        <strain evidence="3">UHER 2000/2452</strain>
    </source>
</reference>
<proteinExistence type="predicted"/>
<dbReference type="EMBL" id="JAHHHD010000019">
    <property type="protein sequence ID" value="MBW4660266.1"/>
    <property type="molecule type" value="Genomic_DNA"/>
</dbReference>
<gene>
    <name evidence="3" type="ORF">KME15_16445</name>
</gene>
<reference evidence="3" key="1">
    <citation type="submission" date="2021-05" db="EMBL/GenBank/DDBJ databases">
        <authorList>
            <person name="Pietrasiak N."/>
            <person name="Ward R."/>
            <person name="Stajich J.E."/>
            <person name="Kurbessoian T."/>
        </authorList>
    </citation>
    <scope>NUCLEOTIDE SEQUENCE</scope>
    <source>
        <strain evidence="3">UHER 2000/2452</strain>
    </source>
</reference>
<evidence type="ECO:0000259" key="2">
    <source>
        <dbReference type="Pfam" id="PF08751"/>
    </source>
</evidence>
<dbReference type="SUPFAM" id="SSF55464">
    <property type="entry name" value="Origin of replication-binding domain, RBD-like"/>
    <property type="match status" value="1"/>
</dbReference>
<dbReference type="InterPro" id="IPR014862">
    <property type="entry name" value="TrwC"/>
</dbReference>
<sequence length="299" mass="33026">MVASVSIISGSSGDYFTRAIVYYKSEDREPEKGELQGEFYGSFAKSLELDRQAIAHKDRRLSSLMQGIDPTTGKVLRKGGKTVDESGVEKKKNSSVGAIDITFSAPKDVSIAAFLAPEKERLQIEKAHNESVKAALTHLEENYAFLRTASGNEKAQIVAGIFAHTTSRDGDPQLHSHGVVLNSCQGKESGKTGALDGMAILQAQHRLGEIYRNELQHKLENLGYITRQVSLQRGYSFEITNIGLTQEVRDHFSKRSEAIDKEVSEHPEKSRSKAAVDTRKKKRRKLIELLALSGGKLKD</sequence>
<feature type="compositionally biased region" description="Basic and acidic residues" evidence="1">
    <location>
        <begin position="259"/>
        <end position="278"/>
    </location>
</feature>
<feature type="domain" description="TrwC relaxase" evidence="2">
    <location>
        <begin position="14"/>
        <end position="284"/>
    </location>
</feature>
<dbReference type="AlphaFoldDB" id="A0A951QCL5"/>
<evidence type="ECO:0000313" key="4">
    <source>
        <dbReference type="Proteomes" id="UP000757435"/>
    </source>
</evidence>
<accession>A0A951QCL5</accession>
<dbReference type="NCBIfam" id="NF041492">
    <property type="entry name" value="MobF"/>
    <property type="match status" value="1"/>
</dbReference>
<name>A0A951QCL5_9CYAN</name>
<evidence type="ECO:0000256" key="1">
    <source>
        <dbReference type="SAM" id="MobiDB-lite"/>
    </source>
</evidence>
<feature type="region of interest" description="Disordered" evidence="1">
    <location>
        <begin position="259"/>
        <end position="279"/>
    </location>
</feature>
<protein>
    <submittedName>
        <fullName evidence="3">Relaxase domain-containing protein</fullName>
    </submittedName>
</protein>
<comment type="caution">
    <text evidence="3">The sequence shown here is derived from an EMBL/GenBank/DDBJ whole genome shotgun (WGS) entry which is preliminary data.</text>
</comment>
<dbReference type="Pfam" id="PF08751">
    <property type="entry name" value="TrwC"/>
    <property type="match status" value="1"/>
</dbReference>